<proteinExistence type="predicted"/>
<dbReference type="EMBL" id="LACI01002076">
    <property type="protein sequence ID" value="KJU83022.1"/>
    <property type="molecule type" value="Genomic_DNA"/>
</dbReference>
<gene>
    <name evidence="1" type="ORF">MBAV_004784</name>
</gene>
<accession>A0A0F3GMI0</accession>
<dbReference type="AlphaFoldDB" id="A0A0F3GMI0"/>
<feature type="non-terminal residue" evidence="1">
    <location>
        <position position="56"/>
    </location>
</feature>
<evidence type="ECO:0000313" key="2">
    <source>
        <dbReference type="Proteomes" id="UP000033423"/>
    </source>
</evidence>
<reference evidence="1 2" key="1">
    <citation type="submission" date="2015-02" db="EMBL/GenBank/DDBJ databases">
        <title>Single-cell genomics of uncultivated deep-branching MTB reveals a conserved set of magnetosome genes.</title>
        <authorList>
            <person name="Kolinko S."/>
            <person name="Richter M."/>
            <person name="Glockner F.O."/>
            <person name="Brachmann A."/>
            <person name="Schuler D."/>
        </authorList>
    </citation>
    <scope>NUCLEOTIDE SEQUENCE [LARGE SCALE GENOMIC DNA]</scope>
    <source>
        <strain evidence="1">TM-1</strain>
    </source>
</reference>
<organism evidence="1 2">
    <name type="scientific">Candidatus Magnetobacterium bavaricum</name>
    <dbReference type="NCBI Taxonomy" id="29290"/>
    <lineage>
        <taxon>Bacteria</taxon>
        <taxon>Pseudomonadati</taxon>
        <taxon>Nitrospirota</taxon>
        <taxon>Thermodesulfovibrionia</taxon>
        <taxon>Thermodesulfovibrionales</taxon>
        <taxon>Candidatus Magnetobacteriaceae</taxon>
        <taxon>Candidatus Magnetobacterium</taxon>
    </lineage>
</organism>
<protein>
    <submittedName>
        <fullName evidence="1">Uncharacterized protein</fullName>
    </submittedName>
</protein>
<keyword evidence="2" id="KW-1185">Reference proteome</keyword>
<comment type="caution">
    <text evidence="1">The sequence shown here is derived from an EMBL/GenBank/DDBJ whole genome shotgun (WGS) entry which is preliminary data.</text>
</comment>
<dbReference type="Proteomes" id="UP000033423">
    <property type="component" value="Unassembled WGS sequence"/>
</dbReference>
<name>A0A0F3GMI0_9BACT</name>
<evidence type="ECO:0000313" key="1">
    <source>
        <dbReference type="EMBL" id="KJU83022.1"/>
    </source>
</evidence>
<sequence>MRAFWDIVKDIFVHNGAIIEDYGECMEALVTQEVANTLEIPEFSHLCRSHSSDFDD</sequence>